<gene>
    <name evidence="2" type="ORF">MSP7336_04345</name>
</gene>
<protein>
    <recommendedName>
        <fullName evidence="4">Peptidase S1 domain-containing protein</fullName>
    </recommendedName>
</protein>
<feature type="chain" id="PRO_5016919699" description="Peptidase S1 domain-containing protein" evidence="1">
    <location>
        <begin position="46"/>
        <end position="310"/>
    </location>
</feature>
<reference evidence="2 3" key="1">
    <citation type="submission" date="2018-05" db="EMBL/GenBank/DDBJ databases">
        <authorList>
            <consortium name="IHU Genomes"/>
        </authorList>
    </citation>
    <scope>NUCLEOTIDE SEQUENCE [LARGE SCALE GENOMIC DNA]</scope>
    <source>
        <strain evidence="2 3">P7336</strain>
    </source>
</reference>
<evidence type="ECO:0000256" key="1">
    <source>
        <dbReference type="SAM" id="SignalP"/>
    </source>
</evidence>
<feature type="signal peptide" evidence="1">
    <location>
        <begin position="1"/>
        <end position="45"/>
    </location>
</feature>
<accession>A0A375Z586</accession>
<sequence length="310" mass="31434">MTVESAFRLDPPRRLEHMSSRKYALIAATAAAAVVLSACSGTAPAEPKPWPNVGTGGAVAAPTSAAVNTATYTWKNVDGLGHEGERDATQYRAQFGLDPLPGVEIIHAKGSDAGDTVPCTLGPAVAAGYLTAGHCAQDYSADQYLMGSPTGDPRLLGTATPVVAGPVDAAVIETSRVSIGATRISGSWPVAGVLTAAGVQQLVPLGSYVCFDGAVSGVRCGARLADADEMIQFASGAKHGDSGSPVFLVNGDGRAALVGIVTTSDLSAVTSATYLETALMATGTAVKLDPHTVPFDAPQPGLFSQRISTP</sequence>
<organism evidence="2 3">
    <name type="scientific">Mycobacterium shimoidei</name>
    <dbReference type="NCBI Taxonomy" id="29313"/>
    <lineage>
        <taxon>Bacteria</taxon>
        <taxon>Bacillati</taxon>
        <taxon>Actinomycetota</taxon>
        <taxon>Actinomycetes</taxon>
        <taxon>Mycobacteriales</taxon>
        <taxon>Mycobacteriaceae</taxon>
        <taxon>Mycobacterium</taxon>
    </lineage>
</organism>
<evidence type="ECO:0008006" key="4">
    <source>
        <dbReference type="Google" id="ProtNLM"/>
    </source>
</evidence>
<name>A0A375Z586_MYCSH</name>
<dbReference type="InterPro" id="IPR009003">
    <property type="entry name" value="Peptidase_S1_PA"/>
</dbReference>
<dbReference type="SUPFAM" id="SSF50494">
    <property type="entry name" value="Trypsin-like serine proteases"/>
    <property type="match status" value="1"/>
</dbReference>
<dbReference type="Proteomes" id="UP000252015">
    <property type="component" value="Unassembled WGS sequence"/>
</dbReference>
<dbReference type="InterPro" id="IPR043504">
    <property type="entry name" value="Peptidase_S1_PA_chymotrypsin"/>
</dbReference>
<dbReference type="Gene3D" id="2.40.10.10">
    <property type="entry name" value="Trypsin-like serine proteases"/>
    <property type="match status" value="2"/>
</dbReference>
<proteinExistence type="predicted"/>
<keyword evidence="3" id="KW-1185">Reference proteome</keyword>
<evidence type="ECO:0000313" key="2">
    <source>
        <dbReference type="EMBL" id="SRX96070.1"/>
    </source>
</evidence>
<keyword evidence="1" id="KW-0732">Signal</keyword>
<dbReference type="AlphaFoldDB" id="A0A375Z586"/>
<evidence type="ECO:0000313" key="3">
    <source>
        <dbReference type="Proteomes" id="UP000252015"/>
    </source>
</evidence>
<dbReference type="EMBL" id="UEGW01000001">
    <property type="protein sequence ID" value="SRX96070.1"/>
    <property type="molecule type" value="Genomic_DNA"/>
</dbReference>